<comment type="caution">
    <text evidence="2">The sequence shown here is derived from an EMBL/GenBank/DDBJ whole genome shotgun (WGS) entry which is preliminary data.</text>
</comment>
<evidence type="ECO:0000313" key="2">
    <source>
        <dbReference type="EMBL" id="MPL98014.1"/>
    </source>
</evidence>
<protein>
    <recommendedName>
        <fullName evidence="1">HTH cro/C1-type domain-containing protein</fullName>
    </recommendedName>
</protein>
<dbReference type="GO" id="GO:0003677">
    <property type="term" value="F:DNA binding"/>
    <property type="evidence" value="ECO:0007669"/>
    <property type="project" value="InterPro"/>
</dbReference>
<evidence type="ECO:0000259" key="1">
    <source>
        <dbReference type="PROSITE" id="PS50943"/>
    </source>
</evidence>
<dbReference type="EMBL" id="VSSQ01000585">
    <property type="protein sequence ID" value="MPL98014.1"/>
    <property type="molecule type" value="Genomic_DNA"/>
</dbReference>
<dbReference type="Pfam" id="PF13560">
    <property type="entry name" value="HTH_31"/>
    <property type="match status" value="1"/>
</dbReference>
<sequence length="168" mass="18903">MASIEELCSQTITLVPPCGQQEDSTLPSEPSIGERLEQVRRTANASQTDFATSLGISRTTLHNYVRGERDLTVPVLAKLLEIYQADPLWILKGDAGIQNREGTTLQALGDILERVEQRLNERNERLGTRKRWMIVCRLYTERVAAEHRTGEKPSFETLGLDNLLDVAQ</sequence>
<organism evidence="2">
    <name type="scientific">bioreactor metagenome</name>
    <dbReference type="NCBI Taxonomy" id="1076179"/>
    <lineage>
        <taxon>unclassified sequences</taxon>
        <taxon>metagenomes</taxon>
        <taxon>ecological metagenomes</taxon>
    </lineage>
</organism>
<dbReference type="InterPro" id="IPR010982">
    <property type="entry name" value="Lambda_DNA-bd_dom_sf"/>
</dbReference>
<reference evidence="2" key="1">
    <citation type="submission" date="2019-08" db="EMBL/GenBank/DDBJ databases">
        <authorList>
            <person name="Kucharzyk K."/>
            <person name="Murdoch R.W."/>
            <person name="Higgins S."/>
            <person name="Loffler F."/>
        </authorList>
    </citation>
    <scope>NUCLEOTIDE SEQUENCE</scope>
</reference>
<dbReference type="SUPFAM" id="SSF47413">
    <property type="entry name" value="lambda repressor-like DNA-binding domains"/>
    <property type="match status" value="1"/>
</dbReference>
<dbReference type="CDD" id="cd00093">
    <property type="entry name" value="HTH_XRE"/>
    <property type="match status" value="1"/>
</dbReference>
<feature type="domain" description="HTH cro/C1-type" evidence="1">
    <location>
        <begin position="36"/>
        <end position="90"/>
    </location>
</feature>
<proteinExistence type="predicted"/>
<accession>A0A644W2P8</accession>
<name>A0A644W2P8_9ZZZZ</name>
<dbReference type="AlphaFoldDB" id="A0A644W2P8"/>
<dbReference type="SMART" id="SM00530">
    <property type="entry name" value="HTH_XRE"/>
    <property type="match status" value="1"/>
</dbReference>
<gene>
    <name evidence="2" type="ORF">SDC9_44212</name>
</gene>
<dbReference type="PROSITE" id="PS50943">
    <property type="entry name" value="HTH_CROC1"/>
    <property type="match status" value="1"/>
</dbReference>
<dbReference type="Gene3D" id="1.10.260.40">
    <property type="entry name" value="lambda repressor-like DNA-binding domains"/>
    <property type="match status" value="1"/>
</dbReference>
<dbReference type="InterPro" id="IPR001387">
    <property type="entry name" value="Cro/C1-type_HTH"/>
</dbReference>